<dbReference type="EMBL" id="JADPRT010000001">
    <property type="protein sequence ID" value="MBF9066767.1"/>
    <property type="molecule type" value="Genomic_DNA"/>
</dbReference>
<feature type="signal peptide" evidence="2">
    <location>
        <begin position="1"/>
        <end position="20"/>
    </location>
</feature>
<comment type="caution">
    <text evidence="3">The sequence shown here is derived from an EMBL/GenBank/DDBJ whole genome shotgun (WGS) entry which is preliminary data.</text>
</comment>
<dbReference type="Proteomes" id="UP000657385">
    <property type="component" value="Unassembled WGS sequence"/>
</dbReference>
<accession>A0A931F9L9</accession>
<name>A0A931F9L9_9ACTN</name>
<keyword evidence="4" id="KW-1185">Reference proteome</keyword>
<reference evidence="3" key="1">
    <citation type="submission" date="2020-11" db="EMBL/GenBank/DDBJ databases">
        <title>Isolation and identification of active actinomycetes.</title>
        <authorList>
            <person name="Yu B."/>
        </authorList>
    </citation>
    <scope>NUCLEOTIDE SEQUENCE</scope>
    <source>
        <strain evidence="3">NEAU-YB345</strain>
    </source>
</reference>
<feature type="compositionally biased region" description="Low complexity" evidence="1">
    <location>
        <begin position="21"/>
        <end position="32"/>
    </location>
</feature>
<evidence type="ECO:0008006" key="5">
    <source>
        <dbReference type="Google" id="ProtNLM"/>
    </source>
</evidence>
<evidence type="ECO:0000313" key="3">
    <source>
        <dbReference type="EMBL" id="MBF9066767.1"/>
    </source>
</evidence>
<protein>
    <recommendedName>
        <fullName evidence="5">Lipoprotein</fullName>
    </recommendedName>
</protein>
<gene>
    <name evidence="3" type="ORF">I2501_01785</name>
</gene>
<evidence type="ECO:0000256" key="2">
    <source>
        <dbReference type="SAM" id="SignalP"/>
    </source>
</evidence>
<dbReference type="RefSeq" id="WP_196191952.1">
    <property type="nucleotide sequence ID" value="NZ_JADPRT010000001.1"/>
</dbReference>
<keyword evidence="2" id="KW-0732">Signal</keyword>
<evidence type="ECO:0000313" key="4">
    <source>
        <dbReference type="Proteomes" id="UP000657385"/>
    </source>
</evidence>
<sequence>MAAVLLAGCGPLAAAPTATPATTAAAQPAQAPTPEPSAGDLTFSYKGFPPKNDYIDQVLDISNSFDQSVVPVLAFTALDARGRVLPQVKVTTVYGSDRGNLVVPYGSAGLDILRFSGTGEHQVANVRVTVRSITLARTQAGDYDPAQALDAHGRPVSKFSDFSAVSVSNPDSYPVSVRLVYLVYDQPPANQTQQAVVVVPIGGLVALAAHGKATVQVTGAAARAVAQYSNGAAVSIKTYGSQ</sequence>
<evidence type="ECO:0000256" key="1">
    <source>
        <dbReference type="SAM" id="MobiDB-lite"/>
    </source>
</evidence>
<proteinExistence type="predicted"/>
<feature type="chain" id="PRO_5038425798" description="Lipoprotein" evidence="2">
    <location>
        <begin position="21"/>
        <end position="242"/>
    </location>
</feature>
<organism evidence="3 4">
    <name type="scientific">Streptacidiphilus fuscans</name>
    <dbReference type="NCBI Taxonomy" id="2789292"/>
    <lineage>
        <taxon>Bacteria</taxon>
        <taxon>Bacillati</taxon>
        <taxon>Actinomycetota</taxon>
        <taxon>Actinomycetes</taxon>
        <taxon>Kitasatosporales</taxon>
        <taxon>Streptomycetaceae</taxon>
        <taxon>Streptacidiphilus</taxon>
    </lineage>
</organism>
<dbReference type="AlphaFoldDB" id="A0A931F9L9"/>
<feature type="region of interest" description="Disordered" evidence="1">
    <location>
        <begin position="21"/>
        <end position="40"/>
    </location>
</feature>